<dbReference type="EMBL" id="CP042433">
    <property type="protein sequence ID" value="QEC56653.1"/>
    <property type="molecule type" value="Genomic_DNA"/>
</dbReference>
<dbReference type="SUPFAM" id="SSF53756">
    <property type="entry name" value="UDP-Glycosyltransferase/glycogen phosphorylase"/>
    <property type="match status" value="1"/>
</dbReference>
<evidence type="ECO:0000313" key="4">
    <source>
        <dbReference type="EMBL" id="QEC56653.1"/>
    </source>
</evidence>
<proteinExistence type="predicted"/>
<dbReference type="Gene3D" id="3.40.50.2000">
    <property type="entry name" value="Glycogen Phosphorylase B"/>
    <property type="match status" value="2"/>
</dbReference>
<dbReference type="KEGG" id="fgg:FSB75_12360"/>
<evidence type="ECO:0000256" key="2">
    <source>
        <dbReference type="ARBA" id="ARBA00022679"/>
    </source>
</evidence>
<sequence length="359" mass="40701">MMKTDGTLIVLTPGFAASEEDSTCLPMQQSLLRTLGENYPQLKIVVLSFQYPYCAKKYNWHKATVYSFNGQNKGGFQRLWLRRKIFATLKRLHRTEKIIGLFSFWYGECAAVGNLFGKRNDIRHCCWLLGQDARKGNSYPQRHFLPPDNLIALSHFIQTEFEKNYGWKPAHVIPPAVNPQHMAQTADEKDIDLVAAGSLIPLKQYDVFIRAVAEIKKEKPGVKALLIGDGPEKEKLQHLILHYSLFDNIELTGELPHEDVIKIMQRSKVFLHPSSYEGFGVVCLEALYAGAQVVSFVQPMKTMIDGWHVVKTNKEMAQLAKKLLNDNAACYKSRLPFSMNDLAQKLMSILSACNHVFAA</sequence>
<keyword evidence="2 4" id="KW-0808">Transferase</keyword>
<organism evidence="4 5">
    <name type="scientific">Flavisolibacter ginsenosidimutans</name>
    <dbReference type="NCBI Taxonomy" id="661481"/>
    <lineage>
        <taxon>Bacteria</taxon>
        <taxon>Pseudomonadati</taxon>
        <taxon>Bacteroidota</taxon>
        <taxon>Chitinophagia</taxon>
        <taxon>Chitinophagales</taxon>
        <taxon>Chitinophagaceae</taxon>
        <taxon>Flavisolibacter</taxon>
    </lineage>
</organism>
<dbReference type="Proteomes" id="UP000321204">
    <property type="component" value="Chromosome"/>
</dbReference>
<dbReference type="AlphaFoldDB" id="A0A5B8UJC9"/>
<reference evidence="4 5" key="1">
    <citation type="journal article" date="2015" name="Int. J. Syst. Evol. Microbiol.">
        <title>Flavisolibacter ginsenosidimutans sp. nov., with ginsenoside-converting activity isolated from soil used for cultivating ginseng.</title>
        <authorList>
            <person name="Zhao Y."/>
            <person name="Liu Q."/>
            <person name="Kang M.S."/>
            <person name="Jin F."/>
            <person name="Yu H."/>
            <person name="Im W.T."/>
        </authorList>
    </citation>
    <scope>NUCLEOTIDE SEQUENCE [LARGE SCALE GENOMIC DNA]</scope>
    <source>
        <strain evidence="4 5">Gsoil 636</strain>
    </source>
</reference>
<accession>A0A5B8UJC9</accession>
<gene>
    <name evidence="4" type="ORF">FSB75_12360</name>
</gene>
<dbReference type="PANTHER" id="PTHR12526:SF629">
    <property type="entry name" value="TEICHURONIC ACID BIOSYNTHESIS GLYCOSYLTRANSFERASE TUAH-RELATED"/>
    <property type="match status" value="1"/>
</dbReference>
<evidence type="ECO:0000259" key="3">
    <source>
        <dbReference type="Pfam" id="PF00534"/>
    </source>
</evidence>
<name>A0A5B8UJC9_9BACT</name>
<dbReference type="OrthoDB" id="1116389at2"/>
<dbReference type="Pfam" id="PF00534">
    <property type="entry name" value="Glycos_transf_1"/>
    <property type="match status" value="1"/>
</dbReference>
<evidence type="ECO:0000256" key="1">
    <source>
        <dbReference type="ARBA" id="ARBA00022676"/>
    </source>
</evidence>
<dbReference type="PANTHER" id="PTHR12526">
    <property type="entry name" value="GLYCOSYLTRANSFERASE"/>
    <property type="match status" value="1"/>
</dbReference>
<dbReference type="CDD" id="cd03801">
    <property type="entry name" value="GT4_PimA-like"/>
    <property type="match status" value="1"/>
</dbReference>
<protein>
    <submittedName>
        <fullName evidence="4">Glycosyltransferase</fullName>
    </submittedName>
</protein>
<evidence type="ECO:0000313" key="5">
    <source>
        <dbReference type="Proteomes" id="UP000321204"/>
    </source>
</evidence>
<feature type="domain" description="Glycosyl transferase family 1" evidence="3">
    <location>
        <begin position="184"/>
        <end position="327"/>
    </location>
</feature>
<keyword evidence="1" id="KW-0328">Glycosyltransferase</keyword>
<keyword evidence="5" id="KW-1185">Reference proteome</keyword>
<dbReference type="InterPro" id="IPR001296">
    <property type="entry name" value="Glyco_trans_1"/>
</dbReference>
<dbReference type="GO" id="GO:0016757">
    <property type="term" value="F:glycosyltransferase activity"/>
    <property type="evidence" value="ECO:0007669"/>
    <property type="project" value="UniProtKB-KW"/>
</dbReference>